<keyword evidence="7 10" id="KW-1133">Transmembrane helix</keyword>
<reference evidence="11" key="2">
    <citation type="submission" date="2014-07" db="EMBL/GenBank/DDBJ databases">
        <title>Genetics and epidemiology of antimicrobial resistance in B. fragilis group.</title>
        <authorList>
            <person name="Sydenham T.V."/>
            <person name="Hasman H."/>
            <person name="Kemp M."/>
            <person name="Justesen U.S."/>
        </authorList>
    </citation>
    <scope>NUCLEOTIDE SEQUENCE [LARGE SCALE GENOMIC DNA]</scope>
    <source>
        <strain evidence="11">DCMOUH0018B</strain>
    </source>
</reference>
<evidence type="ECO:0000256" key="10">
    <source>
        <dbReference type="SAM" id="Phobius"/>
    </source>
</evidence>
<evidence type="ECO:0000256" key="6">
    <source>
        <dbReference type="ARBA" id="ARBA00022692"/>
    </source>
</evidence>
<reference evidence="11" key="1">
    <citation type="book" date="2014" name="THE 24TH EUROPEAN CONGRESS OF CLINICAL MICROBIOLOGY AND INFECTIOUS DISEASES" publisher="ECCMID 2014" city="Barcelona, Spain">
        <title>Identification of resistance genes in three multidrug-resistant Bacteroides fragilis isolates by whole genome sequencing.</title>
        <editorList>
            <person name="Unknown"/>
            <person name="A."/>
        </editorList>
        <authorList>
            <person name="Sydenham T.V."/>
            <person name="Hasman H."/>
            <person name="Wang M."/>
            <person name="Soki J."/>
            <person name="Nagy E."/>
            <person name="Justesen U.S."/>
        </authorList>
    </citation>
    <scope>NUCLEOTIDE SEQUENCE</scope>
    <source>
        <strain evidence="11">DCMOUH0018B</strain>
    </source>
</reference>
<dbReference type="InterPro" id="IPR051327">
    <property type="entry name" value="MATE_MepA_subfamily"/>
</dbReference>
<evidence type="ECO:0000256" key="7">
    <source>
        <dbReference type="ARBA" id="ARBA00022989"/>
    </source>
</evidence>
<dbReference type="GO" id="GO:0042910">
    <property type="term" value="F:xenobiotic transmembrane transporter activity"/>
    <property type="evidence" value="ECO:0007669"/>
    <property type="project" value="InterPro"/>
</dbReference>
<evidence type="ECO:0000256" key="2">
    <source>
        <dbReference type="ARBA" id="ARBA00008417"/>
    </source>
</evidence>
<feature type="transmembrane region" description="Helical" evidence="10">
    <location>
        <begin position="20"/>
        <end position="41"/>
    </location>
</feature>
<comment type="similarity">
    <text evidence="2">Belongs to the multi antimicrobial extrusion (MATE) (TC 2.A.66.1) family. MepA subfamily.</text>
</comment>
<keyword evidence="6 10" id="KW-0812">Transmembrane</keyword>
<comment type="caution">
    <text evidence="11">The sequence shown here is derived from an EMBL/GenBank/DDBJ whole genome shotgun (WGS) entry which is preliminary data.</text>
</comment>
<evidence type="ECO:0000256" key="9">
    <source>
        <dbReference type="ARBA" id="ARBA00023251"/>
    </source>
</evidence>
<keyword evidence="8 10" id="KW-0472">Membrane</keyword>
<dbReference type="InterPro" id="IPR045070">
    <property type="entry name" value="MATE_MepA-like"/>
</dbReference>
<sequence>MKEKVIDFGNERVSVLFKKLFFPTLLGMLSMSAVTTIDGIFVGHGVGSDGIAAVNICVPLLMSLMGVGLMMGAGCSVIASIYLSKGKTVLARATITQAMLFVTLISVTVGGFILAFPEETARMLGSSEHLLPLVVDYLVWFSPSLLFELWIAVALFAMRLDGAPKLAMWCSIIAAAVNVVLDWLFIFPLGWGVMGAAFATSLSCLAGATVTMGYLLFYARDTRLHSLRPGRKRILFFFHDIGMQCKIGSSALLGELTMAILLFIGNQVFMRHLGDDGVGAFGVSCYYLPFVFMIGNAIAQSAQPIISYNFGTGSTERVRSALRVSVFAALVCGVISTAAFILFPELLVGLFLRIDNTAARIAIEGFPYYGTGFIFFILNLSIIGYYQSMERIKPAITFAVLRGFVFLVPCFMVLPAIMGVKGIWLALPLSEILTTLVIVVTFWIYSRQRAIICRQFFRI</sequence>
<dbReference type="GO" id="GO:0005886">
    <property type="term" value="C:plasma membrane"/>
    <property type="evidence" value="ECO:0007669"/>
    <property type="project" value="UniProtKB-SubCell"/>
</dbReference>
<feature type="transmembrane region" description="Helical" evidence="10">
    <location>
        <begin position="166"/>
        <end position="187"/>
    </location>
</feature>
<keyword evidence="9" id="KW-0046">Antibiotic resistance</keyword>
<dbReference type="PANTHER" id="PTHR43823">
    <property type="entry name" value="SPORULATION PROTEIN YKVU"/>
    <property type="match status" value="1"/>
</dbReference>
<keyword evidence="4" id="KW-0813">Transport</keyword>
<feature type="transmembrane region" description="Helical" evidence="10">
    <location>
        <begin position="423"/>
        <end position="445"/>
    </location>
</feature>
<dbReference type="EMBL" id="JMZZ02000225">
    <property type="protein sequence ID" value="KFX72963.1"/>
    <property type="molecule type" value="Genomic_DNA"/>
</dbReference>
<organism evidence="11">
    <name type="scientific">Bacteroides fragilis</name>
    <dbReference type="NCBI Taxonomy" id="817"/>
    <lineage>
        <taxon>Bacteria</taxon>
        <taxon>Pseudomonadati</taxon>
        <taxon>Bacteroidota</taxon>
        <taxon>Bacteroidia</taxon>
        <taxon>Bacteroidales</taxon>
        <taxon>Bacteroidaceae</taxon>
        <taxon>Bacteroides</taxon>
    </lineage>
</organism>
<gene>
    <name evidence="11" type="ORF">EE52_0221735</name>
</gene>
<evidence type="ECO:0000256" key="4">
    <source>
        <dbReference type="ARBA" id="ARBA00022448"/>
    </source>
</evidence>
<feature type="transmembrane region" description="Helical" evidence="10">
    <location>
        <begin position="61"/>
        <end position="83"/>
    </location>
</feature>
<dbReference type="AlphaFoldDB" id="A0A0I9S5I2"/>
<dbReference type="CDD" id="cd13143">
    <property type="entry name" value="MATE_MepA_like"/>
    <property type="match status" value="1"/>
</dbReference>
<protein>
    <recommendedName>
        <fullName evidence="3">Multidrug export protein MepA</fullName>
    </recommendedName>
</protein>
<evidence type="ECO:0000256" key="5">
    <source>
        <dbReference type="ARBA" id="ARBA00022475"/>
    </source>
</evidence>
<feature type="transmembrane region" description="Helical" evidence="10">
    <location>
        <begin position="398"/>
        <end position="417"/>
    </location>
</feature>
<evidence type="ECO:0000256" key="3">
    <source>
        <dbReference type="ARBA" id="ARBA00022106"/>
    </source>
</evidence>
<name>A0A0I9S5I2_BACFG</name>
<dbReference type="GO" id="GO:0015297">
    <property type="term" value="F:antiporter activity"/>
    <property type="evidence" value="ECO:0007669"/>
    <property type="project" value="InterPro"/>
</dbReference>
<feature type="transmembrane region" description="Helical" evidence="10">
    <location>
        <begin position="277"/>
        <end position="299"/>
    </location>
</feature>
<dbReference type="InterPro" id="IPR048279">
    <property type="entry name" value="MdtK-like"/>
</dbReference>
<comment type="subcellular location">
    <subcellularLocation>
        <location evidence="1">Cell membrane</location>
        <topology evidence="1">Multi-pass membrane protein</topology>
    </subcellularLocation>
</comment>
<dbReference type="Pfam" id="PF01554">
    <property type="entry name" value="MatE"/>
    <property type="match status" value="2"/>
</dbReference>
<evidence type="ECO:0000256" key="1">
    <source>
        <dbReference type="ARBA" id="ARBA00004651"/>
    </source>
</evidence>
<dbReference type="GO" id="GO:0046677">
    <property type="term" value="P:response to antibiotic"/>
    <property type="evidence" value="ECO:0007669"/>
    <property type="project" value="UniProtKB-KW"/>
</dbReference>
<feature type="transmembrane region" description="Helical" evidence="10">
    <location>
        <begin position="237"/>
        <end position="265"/>
    </location>
</feature>
<dbReference type="PIRSF" id="PIRSF006603">
    <property type="entry name" value="DinF"/>
    <property type="match status" value="1"/>
</dbReference>
<proteinExistence type="inferred from homology"/>
<dbReference type="InterPro" id="IPR002528">
    <property type="entry name" value="MATE_fam"/>
</dbReference>
<feature type="transmembrane region" description="Helical" evidence="10">
    <location>
        <begin position="366"/>
        <end position="386"/>
    </location>
</feature>
<dbReference type="RefSeq" id="WP_044301948.1">
    <property type="nucleotide sequence ID" value="NZ_CP036542.1"/>
</dbReference>
<feature type="transmembrane region" description="Helical" evidence="10">
    <location>
        <begin position="137"/>
        <end position="157"/>
    </location>
</feature>
<feature type="transmembrane region" description="Helical" evidence="10">
    <location>
        <begin position="95"/>
        <end position="117"/>
    </location>
</feature>
<feature type="transmembrane region" description="Helical" evidence="10">
    <location>
        <begin position="320"/>
        <end position="343"/>
    </location>
</feature>
<accession>A0A0I9S5I2</accession>
<keyword evidence="5" id="KW-1003">Cell membrane</keyword>
<dbReference type="PATRIC" id="fig|817.53.peg.4494"/>
<feature type="transmembrane region" description="Helical" evidence="10">
    <location>
        <begin position="193"/>
        <end position="217"/>
    </location>
</feature>
<dbReference type="PANTHER" id="PTHR43823:SF3">
    <property type="entry name" value="MULTIDRUG EXPORT PROTEIN MEPA"/>
    <property type="match status" value="1"/>
</dbReference>
<evidence type="ECO:0000256" key="8">
    <source>
        <dbReference type="ARBA" id="ARBA00023136"/>
    </source>
</evidence>
<evidence type="ECO:0000313" key="11">
    <source>
        <dbReference type="EMBL" id="KFX72963.1"/>
    </source>
</evidence>